<dbReference type="SUPFAM" id="SSF57701">
    <property type="entry name" value="Zn2/Cys6 DNA-binding domain"/>
    <property type="match status" value="1"/>
</dbReference>
<dbReference type="Pfam" id="PF00172">
    <property type="entry name" value="Zn_clus"/>
    <property type="match status" value="1"/>
</dbReference>
<keyword evidence="2" id="KW-0862">Zinc</keyword>
<dbReference type="InterPro" id="IPR001138">
    <property type="entry name" value="Zn2Cys6_DnaBD"/>
</dbReference>
<gene>
    <name evidence="8" type="ORF">MYCIT1_LOCUS15769</name>
</gene>
<reference evidence="8" key="1">
    <citation type="submission" date="2023-11" db="EMBL/GenBank/DDBJ databases">
        <authorList>
            <person name="De Vega J J."/>
            <person name="De Vega J J."/>
        </authorList>
    </citation>
    <scope>NUCLEOTIDE SEQUENCE</scope>
</reference>
<evidence type="ECO:0000259" key="7">
    <source>
        <dbReference type="PROSITE" id="PS50048"/>
    </source>
</evidence>
<evidence type="ECO:0000256" key="4">
    <source>
        <dbReference type="ARBA" id="ARBA00023163"/>
    </source>
</evidence>
<proteinExistence type="predicted"/>
<dbReference type="PANTHER" id="PTHR47660">
    <property type="entry name" value="TRANSCRIPTION FACTOR WITH C2H2 AND ZN(2)-CYS(6) DNA BINDING DOMAIN (EUROFUNG)-RELATED-RELATED"/>
    <property type="match status" value="1"/>
</dbReference>
<feature type="domain" description="Zn(2)-C6 fungal-type" evidence="7">
    <location>
        <begin position="45"/>
        <end position="75"/>
    </location>
</feature>
<feature type="region of interest" description="Disordered" evidence="6">
    <location>
        <begin position="1"/>
        <end position="47"/>
    </location>
</feature>
<feature type="compositionally biased region" description="Pro residues" evidence="6">
    <location>
        <begin position="81"/>
        <end position="96"/>
    </location>
</feature>
<dbReference type="Gene3D" id="4.10.240.10">
    <property type="entry name" value="Zn(2)-C6 fungal-type DNA-binding domain"/>
    <property type="match status" value="1"/>
</dbReference>
<sequence length="391" mass="43680">EQSSLASQKTLPCAGTRLDSLPSHYLPAIMSGGSTSPRPSSRKKSCDNCVTSKTRCDLARPACSRCDTRGLRCHYQATPALSPPNHDPGSPGPPPQSQALPPTAESVQIGSRWLDALVPPPDKTAKPISPHAGELMARVLRSYTRCMLHDDPDALPPIIHPYQAHGALQPALAYCRSLLRMWESRAPGSEGLVRDTIKREMGRLHSEFRTYDHITLLGACQSFLLYCIFFFLSPDEQNALCVDTATIIQLQDLEAALSLTGLQPDSSTVPPRWEEWIVSEAKRRTLYTMYMFDNVFNYRHGTTSFVAMELATLPVPGRKALWHARSAAQWDEEYRRTAVNSNLPVLQDLWPDEDAQVAQQRRQRIDEWLATVDEFGMFLFTVTNAIYGVNL</sequence>
<evidence type="ECO:0000256" key="1">
    <source>
        <dbReference type="ARBA" id="ARBA00022723"/>
    </source>
</evidence>
<evidence type="ECO:0000256" key="2">
    <source>
        <dbReference type="ARBA" id="ARBA00022833"/>
    </source>
</evidence>
<dbReference type="PROSITE" id="PS50048">
    <property type="entry name" value="ZN2_CY6_FUNGAL_2"/>
    <property type="match status" value="1"/>
</dbReference>
<keyword evidence="4" id="KW-0804">Transcription</keyword>
<dbReference type="CDD" id="cd00067">
    <property type="entry name" value="GAL4"/>
    <property type="match status" value="1"/>
</dbReference>
<evidence type="ECO:0000256" key="3">
    <source>
        <dbReference type="ARBA" id="ARBA00023015"/>
    </source>
</evidence>
<evidence type="ECO:0000256" key="6">
    <source>
        <dbReference type="SAM" id="MobiDB-lite"/>
    </source>
</evidence>
<dbReference type="PRINTS" id="PR00755">
    <property type="entry name" value="AFLATOXINBRP"/>
</dbReference>
<feature type="region of interest" description="Disordered" evidence="6">
    <location>
        <begin position="78"/>
        <end position="106"/>
    </location>
</feature>
<dbReference type="PANTHER" id="PTHR47660:SF3">
    <property type="entry name" value="FINGER DOMAIN PROTEIN, PUTATIVE (AFU_ORTHOLOGUE AFUA_4G03310)-RELATED"/>
    <property type="match status" value="1"/>
</dbReference>
<dbReference type="GO" id="GO:0008270">
    <property type="term" value="F:zinc ion binding"/>
    <property type="evidence" value="ECO:0007669"/>
    <property type="project" value="InterPro"/>
</dbReference>
<keyword evidence="1" id="KW-0479">Metal-binding</keyword>
<dbReference type="AlphaFoldDB" id="A0AAD2JZX7"/>
<feature type="non-terminal residue" evidence="8">
    <location>
        <position position="391"/>
    </location>
</feature>
<dbReference type="EMBL" id="CAVNYO010000169">
    <property type="protein sequence ID" value="CAK5270954.1"/>
    <property type="molecule type" value="Genomic_DNA"/>
</dbReference>
<evidence type="ECO:0000313" key="9">
    <source>
        <dbReference type="Proteomes" id="UP001295794"/>
    </source>
</evidence>
<dbReference type="GO" id="GO:0000981">
    <property type="term" value="F:DNA-binding transcription factor activity, RNA polymerase II-specific"/>
    <property type="evidence" value="ECO:0007669"/>
    <property type="project" value="InterPro"/>
</dbReference>
<organism evidence="8 9">
    <name type="scientific">Mycena citricolor</name>
    <dbReference type="NCBI Taxonomy" id="2018698"/>
    <lineage>
        <taxon>Eukaryota</taxon>
        <taxon>Fungi</taxon>
        <taxon>Dikarya</taxon>
        <taxon>Basidiomycota</taxon>
        <taxon>Agaricomycotina</taxon>
        <taxon>Agaricomycetes</taxon>
        <taxon>Agaricomycetidae</taxon>
        <taxon>Agaricales</taxon>
        <taxon>Marasmiineae</taxon>
        <taxon>Mycenaceae</taxon>
        <taxon>Mycena</taxon>
    </lineage>
</organism>
<keyword evidence="5" id="KW-0539">Nucleus</keyword>
<dbReference type="InterPro" id="IPR036864">
    <property type="entry name" value="Zn2-C6_fun-type_DNA-bd_sf"/>
</dbReference>
<feature type="compositionally biased region" description="Polar residues" evidence="6">
    <location>
        <begin position="1"/>
        <end position="10"/>
    </location>
</feature>
<comment type="caution">
    <text evidence="8">The sequence shown here is derived from an EMBL/GenBank/DDBJ whole genome shotgun (WGS) entry which is preliminary data.</text>
</comment>
<evidence type="ECO:0000313" key="8">
    <source>
        <dbReference type="EMBL" id="CAK5270954.1"/>
    </source>
</evidence>
<accession>A0AAD2JZX7</accession>
<keyword evidence="9" id="KW-1185">Reference proteome</keyword>
<evidence type="ECO:0000256" key="5">
    <source>
        <dbReference type="ARBA" id="ARBA00023242"/>
    </source>
</evidence>
<name>A0AAD2JZX7_9AGAR</name>
<dbReference type="SMART" id="SM00066">
    <property type="entry name" value="GAL4"/>
    <property type="match status" value="1"/>
</dbReference>
<protein>
    <recommendedName>
        <fullName evidence="7">Zn(2)-C6 fungal-type domain-containing protein</fullName>
    </recommendedName>
</protein>
<keyword evidence="3" id="KW-0805">Transcription regulation</keyword>
<dbReference type="Proteomes" id="UP001295794">
    <property type="component" value="Unassembled WGS sequence"/>
</dbReference>